<dbReference type="AlphaFoldDB" id="A0A6J6SKX8"/>
<dbReference type="InterPro" id="IPR003593">
    <property type="entry name" value="AAA+_ATPase"/>
</dbReference>
<dbReference type="EMBL" id="CAFBPQ010000026">
    <property type="protein sequence ID" value="CAB5025320.1"/>
    <property type="molecule type" value="Genomic_DNA"/>
</dbReference>
<dbReference type="Pfam" id="PF00005">
    <property type="entry name" value="ABC_tran"/>
    <property type="match status" value="1"/>
</dbReference>
<evidence type="ECO:0000313" key="9">
    <source>
        <dbReference type="EMBL" id="CAB4896096.1"/>
    </source>
</evidence>
<dbReference type="SUPFAM" id="SSF52540">
    <property type="entry name" value="P-loop containing nucleoside triphosphate hydrolases"/>
    <property type="match status" value="1"/>
</dbReference>
<keyword evidence="6" id="KW-0472">Membrane</keyword>
<name>A0A6J6SKX8_9ZZZZ</name>
<evidence type="ECO:0000256" key="6">
    <source>
        <dbReference type="ARBA" id="ARBA00023136"/>
    </source>
</evidence>
<reference evidence="8" key="1">
    <citation type="submission" date="2020-05" db="EMBL/GenBank/DDBJ databases">
        <authorList>
            <person name="Chiriac C."/>
            <person name="Salcher M."/>
            <person name="Ghai R."/>
            <person name="Kavagutti S V."/>
        </authorList>
    </citation>
    <scope>NUCLEOTIDE SEQUENCE</scope>
</reference>
<keyword evidence="3" id="KW-1003">Cell membrane</keyword>
<keyword evidence="2" id="KW-0813">Transport</keyword>
<dbReference type="GO" id="GO:0015833">
    <property type="term" value="P:peptide transport"/>
    <property type="evidence" value="ECO:0007669"/>
    <property type="project" value="InterPro"/>
</dbReference>
<dbReference type="InterPro" id="IPR050388">
    <property type="entry name" value="ABC_Ni/Peptide_Import"/>
</dbReference>
<dbReference type="EMBL" id="CAEZYK010000122">
    <property type="protein sequence ID" value="CAB4734879.1"/>
    <property type="molecule type" value="Genomic_DNA"/>
</dbReference>
<dbReference type="FunFam" id="3.40.50.300:FF:000016">
    <property type="entry name" value="Oligopeptide ABC transporter ATP-binding component"/>
    <property type="match status" value="1"/>
</dbReference>
<dbReference type="EMBL" id="CAFBOF010000002">
    <property type="protein sequence ID" value="CAB4969319.1"/>
    <property type="molecule type" value="Genomic_DNA"/>
</dbReference>
<evidence type="ECO:0000256" key="5">
    <source>
        <dbReference type="ARBA" id="ARBA00022840"/>
    </source>
</evidence>
<dbReference type="GO" id="GO:0005524">
    <property type="term" value="F:ATP binding"/>
    <property type="evidence" value="ECO:0007669"/>
    <property type="project" value="UniProtKB-KW"/>
</dbReference>
<evidence type="ECO:0000313" key="10">
    <source>
        <dbReference type="EMBL" id="CAB4969319.1"/>
    </source>
</evidence>
<dbReference type="Gene3D" id="3.40.50.300">
    <property type="entry name" value="P-loop containing nucleotide triphosphate hydrolases"/>
    <property type="match status" value="1"/>
</dbReference>
<sequence length="339" mass="36077">MTIISETPTPLLVVDDLAVEFATSSGAIHAVNGISFTVAAGETVAIVGESGSGKSVSALAIMGLIPPPGHQTNGVVRLASQTLTDMPDRHYRTLRGRNIAMIFQDPLSSLNPAFRVGDQIVEAMTTHGTAKAEARTRAIELMESVGIANAPRRARDYPHQFSGGMRQRVMIAMAIANRPQLLIADEPTTALDVTIQAQVLDVLQAAKKDADAALLLITHDLGVVAGMADRVLVMYAGRIIEQGSVDEVLINPIHPYTRGLLAALPSLHTNSRAPLPTIAGVPPNLLSDREACALAPRCEFAIDVCRSSRPLLEAVSGNQKNHQAACFRAHDMAVLKVDK</sequence>
<dbReference type="CDD" id="cd03257">
    <property type="entry name" value="ABC_NikE_OppD_transporters"/>
    <property type="match status" value="1"/>
</dbReference>
<evidence type="ECO:0000256" key="3">
    <source>
        <dbReference type="ARBA" id="ARBA00022475"/>
    </source>
</evidence>
<dbReference type="InterPro" id="IPR013563">
    <property type="entry name" value="Oligopep_ABC_C"/>
</dbReference>
<dbReference type="PROSITE" id="PS00211">
    <property type="entry name" value="ABC_TRANSPORTER_1"/>
    <property type="match status" value="1"/>
</dbReference>
<dbReference type="InterPro" id="IPR003439">
    <property type="entry name" value="ABC_transporter-like_ATP-bd"/>
</dbReference>
<dbReference type="EMBL" id="CAFBMM010000003">
    <property type="protein sequence ID" value="CAB4896096.1"/>
    <property type="molecule type" value="Genomic_DNA"/>
</dbReference>
<dbReference type="PANTHER" id="PTHR43297:SF2">
    <property type="entry name" value="DIPEPTIDE TRANSPORT ATP-BINDING PROTEIN DPPD"/>
    <property type="match status" value="1"/>
</dbReference>
<dbReference type="PANTHER" id="PTHR43297">
    <property type="entry name" value="OLIGOPEPTIDE TRANSPORT ATP-BINDING PROTEIN APPD"/>
    <property type="match status" value="1"/>
</dbReference>
<evidence type="ECO:0000256" key="2">
    <source>
        <dbReference type="ARBA" id="ARBA00022448"/>
    </source>
</evidence>
<gene>
    <name evidence="8" type="ORF">UFOPK2683_01516</name>
    <name evidence="9" type="ORF">UFOPK3605_00206</name>
    <name evidence="10" type="ORF">UFOPK3897_00249</name>
    <name evidence="11" type="ORF">UFOPK4121_00917</name>
</gene>
<evidence type="ECO:0000313" key="8">
    <source>
        <dbReference type="EMBL" id="CAB4734879.1"/>
    </source>
</evidence>
<proteinExistence type="predicted"/>
<evidence type="ECO:0000259" key="7">
    <source>
        <dbReference type="PROSITE" id="PS50893"/>
    </source>
</evidence>
<dbReference type="GO" id="GO:0005886">
    <property type="term" value="C:plasma membrane"/>
    <property type="evidence" value="ECO:0007669"/>
    <property type="project" value="UniProtKB-SubCell"/>
</dbReference>
<accession>A0A6J6SKX8</accession>
<comment type="subcellular location">
    <subcellularLocation>
        <location evidence="1">Cell membrane</location>
        <topology evidence="1">Peripheral membrane protein</topology>
    </subcellularLocation>
</comment>
<organism evidence="8">
    <name type="scientific">freshwater metagenome</name>
    <dbReference type="NCBI Taxonomy" id="449393"/>
    <lineage>
        <taxon>unclassified sequences</taxon>
        <taxon>metagenomes</taxon>
        <taxon>ecological metagenomes</taxon>
    </lineage>
</organism>
<keyword evidence="5" id="KW-0067">ATP-binding</keyword>
<evidence type="ECO:0000256" key="4">
    <source>
        <dbReference type="ARBA" id="ARBA00022741"/>
    </source>
</evidence>
<dbReference type="Pfam" id="PF08352">
    <property type="entry name" value="oligo_HPY"/>
    <property type="match status" value="1"/>
</dbReference>
<protein>
    <submittedName>
        <fullName evidence="8">Unannotated protein</fullName>
    </submittedName>
</protein>
<dbReference type="SMART" id="SM00382">
    <property type="entry name" value="AAA"/>
    <property type="match status" value="1"/>
</dbReference>
<dbReference type="InterPro" id="IPR027417">
    <property type="entry name" value="P-loop_NTPase"/>
</dbReference>
<dbReference type="GO" id="GO:0016887">
    <property type="term" value="F:ATP hydrolysis activity"/>
    <property type="evidence" value="ECO:0007669"/>
    <property type="project" value="InterPro"/>
</dbReference>
<evidence type="ECO:0000313" key="11">
    <source>
        <dbReference type="EMBL" id="CAB5025320.1"/>
    </source>
</evidence>
<evidence type="ECO:0000256" key="1">
    <source>
        <dbReference type="ARBA" id="ARBA00004202"/>
    </source>
</evidence>
<dbReference type="PROSITE" id="PS50893">
    <property type="entry name" value="ABC_TRANSPORTER_2"/>
    <property type="match status" value="1"/>
</dbReference>
<dbReference type="InterPro" id="IPR017871">
    <property type="entry name" value="ABC_transporter-like_CS"/>
</dbReference>
<feature type="domain" description="ABC transporter" evidence="7">
    <location>
        <begin position="12"/>
        <end position="261"/>
    </location>
</feature>
<dbReference type="NCBIfam" id="TIGR01727">
    <property type="entry name" value="oligo_HPY"/>
    <property type="match status" value="1"/>
</dbReference>
<keyword evidence="4" id="KW-0547">Nucleotide-binding</keyword>